<comment type="caution">
    <text evidence="6">The sequence shown here is derived from an EMBL/GenBank/DDBJ whole genome shotgun (WGS) entry which is preliminary data.</text>
</comment>
<comment type="function">
    <text evidence="5">Forms part of the ribosomal stalk, playing a central role in the interaction of the ribosome with GTP-bound translation factors.</text>
</comment>
<dbReference type="EMBL" id="MFBD01000031">
    <property type="protein sequence ID" value="OGD88334.1"/>
    <property type="molecule type" value="Genomic_DNA"/>
</dbReference>
<dbReference type="Pfam" id="PF00466">
    <property type="entry name" value="Ribosomal_L10"/>
    <property type="match status" value="1"/>
</dbReference>
<dbReference type="Proteomes" id="UP000177369">
    <property type="component" value="Unassembled WGS sequence"/>
</dbReference>
<dbReference type="GO" id="GO:1990904">
    <property type="term" value="C:ribonucleoprotein complex"/>
    <property type="evidence" value="ECO:0007669"/>
    <property type="project" value="UniProtKB-KW"/>
</dbReference>
<keyword evidence="5" id="KW-0699">rRNA-binding</keyword>
<keyword evidence="5" id="KW-0694">RNA-binding</keyword>
<dbReference type="GO" id="GO:0006412">
    <property type="term" value="P:translation"/>
    <property type="evidence" value="ECO:0007669"/>
    <property type="project" value="UniProtKB-UniRule"/>
</dbReference>
<keyword evidence="3 5" id="KW-0687">Ribonucleoprotein</keyword>
<dbReference type="AlphaFoldDB" id="A0A1F5G936"/>
<organism evidence="6 7">
    <name type="scientific">Candidatus Curtissbacteria bacterium RIFCSPHIGHO2_02_FULL_40_16b</name>
    <dbReference type="NCBI Taxonomy" id="1797714"/>
    <lineage>
        <taxon>Bacteria</taxon>
        <taxon>Candidatus Curtissiibacteriota</taxon>
    </lineage>
</organism>
<comment type="subunit">
    <text evidence="5">Part of the ribosomal stalk of the 50S ribosomal subunit. The N-terminus interacts with L11 and the large rRNA to form the base of the stalk. The C-terminus forms an elongated spine to which L12 dimers bind in a sequential fashion forming a multimeric L10(L12)X complex.</text>
</comment>
<dbReference type="HAMAP" id="MF_00362">
    <property type="entry name" value="Ribosomal_uL10"/>
    <property type="match status" value="1"/>
</dbReference>
<dbReference type="InterPro" id="IPR047865">
    <property type="entry name" value="Ribosomal_uL10_bac_type"/>
</dbReference>
<evidence type="ECO:0000256" key="5">
    <source>
        <dbReference type="HAMAP-Rule" id="MF_00362"/>
    </source>
</evidence>
<evidence type="ECO:0000256" key="1">
    <source>
        <dbReference type="ARBA" id="ARBA00008889"/>
    </source>
</evidence>
<dbReference type="InterPro" id="IPR043141">
    <property type="entry name" value="Ribosomal_uL10-like_sf"/>
</dbReference>
<dbReference type="SUPFAM" id="SSF160369">
    <property type="entry name" value="Ribosomal protein L10-like"/>
    <property type="match status" value="1"/>
</dbReference>
<name>A0A1F5G936_9BACT</name>
<dbReference type="InterPro" id="IPR001790">
    <property type="entry name" value="Ribosomal_uL10"/>
</dbReference>
<dbReference type="GO" id="GO:0005840">
    <property type="term" value="C:ribosome"/>
    <property type="evidence" value="ECO:0007669"/>
    <property type="project" value="UniProtKB-KW"/>
</dbReference>
<evidence type="ECO:0000313" key="6">
    <source>
        <dbReference type="EMBL" id="OGD88334.1"/>
    </source>
</evidence>
<keyword evidence="2 5" id="KW-0689">Ribosomal protein</keyword>
<dbReference type="Gene3D" id="3.30.70.1730">
    <property type="match status" value="1"/>
</dbReference>
<reference evidence="6 7" key="1">
    <citation type="journal article" date="2016" name="Nat. Commun.">
        <title>Thousands of microbial genomes shed light on interconnected biogeochemical processes in an aquifer system.</title>
        <authorList>
            <person name="Anantharaman K."/>
            <person name="Brown C.T."/>
            <person name="Hug L.A."/>
            <person name="Sharon I."/>
            <person name="Castelle C.J."/>
            <person name="Probst A.J."/>
            <person name="Thomas B.C."/>
            <person name="Singh A."/>
            <person name="Wilkins M.J."/>
            <person name="Karaoz U."/>
            <person name="Brodie E.L."/>
            <person name="Williams K.H."/>
            <person name="Hubbard S.S."/>
            <person name="Banfield J.F."/>
        </authorList>
    </citation>
    <scope>NUCLEOTIDE SEQUENCE [LARGE SCALE GENOMIC DNA]</scope>
</reference>
<dbReference type="PANTHER" id="PTHR11560">
    <property type="entry name" value="39S RIBOSOMAL PROTEIN L10, MITOCHONDRIAL"/>
    <property type="match status" value="1"/>
</dbReference>
<protein>
    <recommendedName>
        <fullName evidence="4 5">Large ribosomal subunit protein uL10</fullName>
    </recommendedName>
</protein>
<accession>A0A1F5G936</accession>
<dbReference type="CDD" id="cd05797">
    <property type="entry name" value="Ribosomal_L10"/>
    <property type="match status" value="1"/>
</dbReference>
<evidence type="ECO:0000256" key="4">
    <source>
        <dbReference type="ARBA" id="ARBA00035202"/>
    </source>
</evidence>
<dbReference type="Gene3D" id="6.10.250.290">
    <property type="match status" value="1"/>
</dbReference>
<comment type="similarity">
    <text evidence="1 5">Belongs to the universal ribosomal protein uL10 family.</text>
</comment>
<proteinExistence type="inferred from homology"/>
<dbReference type="InterPro" id="IPR022973">
    <property type="entry name" value="Ribosomal_uL10_bac"/>
</dbReference>
<evidence type="ECO:0000313" key="7">
    <source>
        <dbReference type="Proteomes" id="UP000177369"/>
    </source>
</evidence>
<dbReference type="GO" id="GO:0070180">
    <property type="term" value="F:large ribosomal subunit rRNA binding"/>
    <property type="evidence" value="ECO:0007669"/>
    <property type="project" value="UniProtKB-UniRule"/>
</dbReference>
<gene>
    <name evidence="5" type="primary">rplJ</name>
    <name evidence="6" type="ORF">A3D04_03485</name>
</gene>
<dbReference type="STRING" id="1797714.A3D04_03485"/>
<evidence type="ECO:0000256" key="3">
    <source>
        <dbReference type="ARBA" id="ARBA00023274"/>
    </source>
</evidence>
<sequence>MDKKVKSARKIKEEKVESFASKVAKAKTITFTNYHGLTANQLAQLRNKIKQSGGEFLVEKNSLIKLALTRNKLRAPNGQLTGPTAATMAYSDEITPIKEIAQSNKELGFPIFKFGFFGTDLLNESNLNQLAQIPPKDILQANLVGSLASPIIGFMSVLSANLRNLVSVLDQAAKKEAA</sequence>
<dbReference type="NCBIfam" id="NF000955">
    <property type="entry name" value="PRK00099.1-1"/>
    <property type="match status" value="1"/>
</dbReference>
<evidence type="ECO:0000256" key="2">
    <source>
        <dbReference type="ARBA" id="ARBA00022980"/>
    </source>
</evidence>